<evidence type="ECO:0000259" key="4">
    <source>
        <dbReference type="PROSITE" id="PS51471"/>
    </source>
</evidence>
<dbReference type="Proteomes" id="UP001396334">
    <property type="component" value="Unassembled WGS sequence"/>
</dbReference>
<evidence type="ECO:0000313" key="5">
    <source>
        <dbReference type="EMBL" id="KAK9035394.1"/>
    </source>
</evidence>
<dbReference type="PROSITE" id="PS51471">
    <property type="entry name" value="FE2OG_OXY"/>
    <property type="match status" value="1"/>
</dbReference>
<dbReference type="SUPFAM" id="SSF51197">
    <property type="entry name" value="Clavaminate synthase-like"/>
    <property type="match status" value="1"/>
</dbReference>
<name>A0ABR2TDY5_9ROSI</name>
<dbReference type="EMBL" id="JBBPBN010000006">
    <property type="protein sequence ID" value="KAK9035394.1"/>
    <property type="molecule type" value="Genomic_DNA"/>
</dbReference>
<dbReference type="InterPro" id="IPR005123">
    <property type="entry name" value="Oxoglu/Fe-dep_dioxygenase_dom"/>
</dbReference>
<evidence type="ECO:0000256" key="1">
    <source>
        <dbReference type="ARBA" id="ARBA00008056"/>
    </source>
</evidence>
<keyword evidence="2" id="KW-0479">Metal-binding</keyword>
<dbReference type="PANTHER" id="PTHR47991">
    <property type="entry name" value="OXOGLUTARATE/IRON-DEPENDENT DIOXYGENASE"/>
    <property type="match status" value="1"/>
</dbReference>
<dbReference type="InterPro" id="IPR050295">
    <property type="entry name" value="Plant_2OG-oxidoreductases"/>
</dbReference>
<dbReference type="Gene3D" id="2.60.120.330">
    <property type="entry name" value="B-lactam Antibiotic, Isopenicillin N Synthase, Chain"/>
    <property type="match status" value="1"/>
</dbReference>
<dbReference type="Pfam" id="PF03171">
    <property type="entry name" value="2OG-FeII_Oxy"/>
    <property type="match status" value="1"/>
</dbReference>
<proteinExistence type="inferred from homology"/>
<gene>
    <name evidence="5" type="ORF">V6N11_077436</name>
</gene>
<evidence type="ECO:0000256" key="3">
    <source>
        <dbReference type="ARBA" id="ARBA00023004"/>
    </source>
</evidence>
<accession>A0ABR2TDY5</accession>
<dbReference type="InterPro" id="IPR026992">
    <property type="entry name" value="DIOX_N"/>
</dbReference>
<keyword evidence="3" id="KW-0408">Iron</keyword>
<keyword evidence="6" id="KW-1185">Reference proteome</keyword>
<feature type="domain" description="Fe2OG dioxygenase" evidence="4">
    <location>
        <begin position="186"/>
        <end position="285"/>
    </location>
</feature>
<evidence type="ECO:0000313" key="6">
    <source>
        <dbReference type="Proteomes" id="UP001396334"/>
    </source>
</evidence>
<sequence length="694" mass="76315">MELLSSWCSNGSLPKSYVLPPEARPGNLIVPLGKSIPVIDLQGNDRNETIRQILKAGKEFGFFQIINHGVPKDLMDETMKVAEEFHAMSGLDKERECLKDPNGSCKLYTSSYTYPREEFHLWRDALTHPCRPLDQQIQFWPENPTGYREVVGEYSVELWKLSCRILELLCEGLGLSINYFSNELSEAPKIMINHYPPCPEPSLTLGLRKHRDPNIITILHQGQINGLQVFKDGLWIAVQPVPHAFVVNIGYLLQIISNGKLNGAEHRVVTNSRDARTTVSFFVYPSDECLIGPAKALVNASNPAIYKPFKFADFYIASYVKPDKEALKELIYKVPGVGSTVVPLDGVANGRPPDPARQAVLPSRLERSATPVNVEDQQVVKRSRGESDEVMDIGVEAILGKQVGGVMPSDEGDVYQGTVVRANPSFRDMLMGGLSDGHKISLILDLDVDIQEEDVKFSMVNGTPAICFSDRFAVLASDVNEIEIREEELRLGEHGVSDAPSVEDEVGEGLVDIGNVQEDSMVARKVGGEENRVVLRGSGLKMLGIGSNKISTEDDQGVTDNVAVTDVVIQEPVTLNADAHTTVRIVERGADLAHKKGVGRRSASGLTEVAVKGIPHVGGTRGGGRVRNQVRRKQITCQPSRVGLDDWVGNMDRELEESGRSDEIPSVGDVDQILIAGDNVQWRENGSFDRNSKQ</sequence>
<dbReference type="InterPro" id="IPR027443">
    <property type="entry name" value="IPNS-like_sf"/>
</dbReference>
<reference evidence="5 6" key="1">
    <citation type="journal article" date="2024" name="G3 (Bethesda)">
        <title>Genome assembly of Hibiscus sabdariffa L. provides insights into metabolisms of medicinal natural products.</title>
        <authorList>
            <person name="Kim T."/>
        </authorList>
    </citation>
    <scope>NUCLEOTIDE SEQUENCE [LARGE SCALE GENOMIC DNA]</scope>
    <source>
        <strain evidence="5">TK-2024</strain>
        <tissue evidence="5">Old leaves</tissue>
    </source>
</reference>
<comment type="caution">
    <text evidence="5">The sequence shown here is derived from an EMBL/GenBank/DDBJ whole genome shotgun (WGS) entry which is preliminary data.</text>
</comment>
<dbReference type="Pfam" id="PF14226">
    <property type="entry name" value="DIOX_N"/>
    <property type="match status" value="1"/>
</dbReference>
<evidence type="ECO:0000256" key="2">
    <source>
        <dbReference type="ARBA" id="ARBA00022723"/>
    </source>
</evidence>
<comment type="similarity">
    <text evidence="1">Belongs to the iron/ascorbate-dependent oxidoreductase family.</text>
</comment>
<protein>
    <recommendedName>
        <fullName evidence="4">Fe2OG dioxygenase domain-containing protein</fullName>
    </recommendedName>
</protein>
<organism evidence="5 6">
    <name type="scientific">Hibiscus sabdariffa</name>
    <name type="common">roselle</name>
    <dbReference type="NCBI Taxonomy" id="183260"/>
    <lineage>
        <taxon>Eukaryota</taxon>
        <taxon>Viridiplantae</taxon>
        <taxon>Streptophyta</taxon>
        <taxon>Embryophyta</taxon>
        <taxon>Tracheophyta</taxon>
        <taxon>Spermatophyta</taxon>
        <taxon>Magnoliopsida</taxon>
        <taxon>eudicotyledons</taxon>
        <taxon>Gunneridae</taxon>
        <taxon>Pentapetalae</taxon>
        <taxon>rosids</taxon>
        <taxon>malvids</taxon>
        <taxon>Malvales</taxon>
        <taxon>Malvaceae</taxon>
        <taxon>Malvoideae</taxon>
        <taxon>Hibiscus</taxon>
    </lineage>
</organism>
<dbReference type="InterPro" id="IPR044861">
    <property type="entry name" value="IPNS-like_FE2OG_OXY"/>
</dbReference>